<evidence type="ECO:0000259" key="1">
    <source>
        <dbReference type="Pfam" id="PF04480"/>
    </source>
</evidence>
<accession>F5RJP6</accession>
<gene>
    <name evidence="2" type="ORF">HMPREF9081_0481</name>
</gene>
<proteinExistence type="predicted"/>
<dbReference type="STRING" id="888060.HMPREF9081_0481"/>
<dbReference type="RefSeq" id="WP_006305322.1">
    <property type="nucleotide sequence ID" value="NZ_GL892076.1"/>
</dbReference>
<dbReference type="Proteomes" id="UP000004067">
    <property type="component" value="Unassembled WGS sequence"/>
</dbReference>
<dbReference type="Pfam" id="PF04480">
    <property type="entry name" value="DUF559"/>
    <property type="match status" value="1"/>
</dbReference>
<feature type="domain" description="DUF559" evidence="1">
    <location>
        <begin position="7"/>
        <end position="113"/>
    </location>
</feature>
<keyword evidence="3" id="KW-1185">Reference proteome</keyword>
<dbReference type="Gene3D" id="3.40.960.10">
    <property type="entry name" value="VSR Endonuclease"/>
    <property type="match status" value="1"/>
</dbReference>
<organism evidence="2 3">
    <name type="scientific">Centipeda periodontii DSM 2778</name>
    <dbReference type="NCBI Taxonomy" id="888060"/>
    <lineage>
        <taxon>Bacteria</taxon>
        <taxon>Bacillati</taxon>
        <taxon>Bacillota</taxon>
        <taxon>Negativicutes</taxon>
        <taxon>Selenomonadales</taxon>
        <taxon>Selenomonadaceae</taxon>
        <taxon>Centipeda</taxon>
    </lineage>
</organism>
<dbReference type="OrthoDB" id="9798754at2"/>
<dbReference type="AlphaFoldDB" id="F5RJP6"/>
<dbReference type="HOGENOM" id="CLU_107928_1_0_9"/>
<dbReference type="CDD" id="cd01038">
    <property type="entry name" value="Endonuclease_DUF559"/>
    <property type="match status" value="1"/>
</dbReference>
<name>F5RJP6_9FIRM</name>
<dbReference type="PANTHER" id="PTHR38590:SF1">
    <property type="entry name" value="BLL0828 PROTEIN"/>
    <property type="match status" value="1"/>
</dbReference>
<dbReference type="PANTHER" id="PTHR38590">
    <property type="entry name" value="BLL0828 PROTEIN"/>
    <property type="match status" value="1"/>
</dbReference>
<evidence type="ECO:0000313" key="3">
    <source>
        <dbReference type="Proteomes" id="UP000004067"/>
    </source>
</evidence>
<evidence type="ECO:0000313" key="2">
    <source>
        <dbReference type="EMBL" id="EGK61628.1"/>
    </source>
</evidence>
<protein>
    <recommendedName>
        <fullName evidence="1">DUF559 domain-containing protein</fullName>
    </recommendedName>
</protein>
<reference evidence="2 3" key="1">
    <citation type="submission" date="2011-04" db="EMBL/GenBank/DDBJ databases">
        <authorList>
            <person name="Muzny D."/>
            <person name="Qin X."/>
            <person name="Deng J."/>
            <person name="Jiang H."/>
            <person name="Liu Y."/>
            <person name="Qu J."/>
            <person name="Song X.-Z."/>
            <person name="Zhang L."/>
            <person name="Thornton R."/>
            <person name="Coyle M."/>
            <person name="Francisco L."/>
            <person name="Jackson L."/>
            <person name="Javaid M."/>
            <person name="Korchina V."/>
            <person name="Kovar C."/>
            <person name="Mata R."/>
            <person name="Mathew T."/>
            <person name="Ngo R."/>
            <person name="Nguyen L."/>
            <person name="Nguyen N."/>
            <person name="Okwuonu G."/>
            <person name="Ongeri F."/>
            <person name="Pham C."/>
            <person name="Simmons D."/>
            <person name="Wilczek-Boney K."/>
            <person name="Hale W."/>
            <person name="Jakkamsetti A."/>
            <person name="Pham P."/>
            <person name="Ruth R."/>
            <person name="San Lucas F."/>
            <person name="Warren J."/>
            <person name="Zhang J."/>
            <person name="Zhao Z."/>
            <person name="Zhou C."/>
            <person name="Zhu D."/>
            <person name="Lee S."/>
            <person name="Bess C."/>
            <person name="Blankenburg K."/>
            <person name="Forbes L."/>
            <person name="Fu Q."/>
            <person name="Gubbala S."/>
            <person name="Hirani K."/>
            <person name="Jayaseelan J.C."/>
            <person name="Lara F."/>
            <person name="Munidasa M."/>
            <person name="Palculict T."/>
            <person name="Patil S."/>
            <person name="Pu L.-L."/>
            <person name="Saada N."/>
            <person name="Tang L."/>
            <person name="Weissenberger G."/>
            <person name="Zhu Y."/>
            <person name="Hemphill L."/>
            <person name="Shang Y."/>
            <person name="Youmans B."/>
            <person name="Ayvaz T."/>
            <person name="Ross M."/>
            <person name="Santibanez J."/>
            <person name="Aqrawi P."/>
            <person name="Gross S."/>
            <person name="Joshi V."/>
            <person name="Fowler G."/>
            <person name="Nazareth L."/>
            <person name="Reid J."/>
            <person name="Worley K."/>
            <person name="Petrosino J."/>
            <person name="Highlander S."/>
            <person name="Gibbs R."/>
        </authorList>
    </citation>
    <scope>NUCLEOTIDE SEQUENCE [LARGE SCALE GENOMIC DNA]</scope>
    <source>
        <strain evidence="2 3">DSM 2778</strain>
    </source>
</reference>
<comment type="caution">
    <text evidence="2">The sequence shown here is derived from an EMBL/GenBank/DDBJ whole genome shotgun (WGS) entry which is preliminary data.</text>
</comment>
<dbReference type="SUPFAM" id="SSF52980">
    <property type="entry name" value="Restriction endonuclease-like"/>
    <property type="match status" value="1"/>
</dbReference>
<dbReference type="InterPro" id="IPR047216">
    <property type="entry name" value="Endonuclease_DUF559_bact"/>
</dbReference>
<dbReference type="EMBL" id="AFHQ01000014">
    <property type="protein sequence ID" value="EGK61628.1"/>
    <property type="molecule type" value="Genomic_DNA"/>
</dbReference>
<sequence>MRNYNQKVKQYAKEMRHCMTPEERRLWYDFLSKSAYHFRRQQPVGNFIVDFYSVALKFAIEVDGGQHFEEDVRGYDVNRTACLSERGIRLVRFTNQQIRRDFLSVCEAIDNAIADIVSDGEIACTEDDGHIY</sequence>
<dbReference type="eggNOG" id="COG2852">
    <property type="taxonomic scope" value="Bacteria"/>
</dbReference>
<dbReference type="InterPro" id="IPR011335">
    <property type="entry name" value="Restrct_endonuc-II-like"/>
</dbReference>
<dbReference type="InterPro" id="IPR007569">
    <property type="entry name" value="DUF559"/>
</dbReference>